<reference evidence="1 2" key="1">
    <citation type="submission" date="2016-04" db="EMBL/GenBank/DDBJ databases">
        <title>Complete genome sequence of Dietzia lutea YIM 80766T, a strain isolated from desert soil in Egypt.</title>
        <authorList>
            <person name="Zhao J."/>
            <person name="Hu B."/>
            <person name="Geng S."/>
            <person name="Nie Y."/>
            <person name="Tang Y."/>
        </authorList>
    </citation>
    <scope>NUCLEOTIDE SEQUENCE [LARGE SCALE GENOMIC DNA]</scope>
    <source>
        <strain evidence="1 2">YIM 80766</strain>
    </source>
</reference>
<evidence type="ECO:0000313" key="1">
    <source>
        <dbReference type="EMBL" id="AWH93701.1"/>
    </source>
</evidence>
<dbReference type="Proteomes" id="UP000244928">
    <property type="component" value="Chromosome"/>
</dbReference>
<proteinExistence type="predicted"/>
<organism evidence="1 2">
    <name type="scientific">Dietzia lutea</name>
    <dbReference type="NCBI Taxonomy" id="546160"/>
    <lineage>
        <taxon>Bacteria</taxon>
        <taxon>Bacillati</taxon>
        <taxon>Actinomycetota</taxon>
        <taxon>Actinomycetes</taxon>
        <taxon>Mycobacteriales</taxon>
        <taxon>Dietziaceae</taxon>
        <taxon>Dietzia</taxon>
    </lineage>
</organism>
<dbReference type="EMBL" id="CP015449">
    <property type="protein sequence ID" value="AWH93701.1"/>
    <property type="molecule type" value="Genomic_DNA"/>
</dbReference>
<sequence length="78" mass="8929">MKTMTCKDLGGPCDLAHHGETADDVISAQDAHLKERVRAGDEAHVPAREDMKGRWRRPRQSLGWYRDVKKRFADLPED</sequence>
<protein>
    <recommendedName>
        <fullName evidence="3">DUF1059 domain-containing protein</fullName>
    </recommendedName>
</protein>
<dbReference type="KEGG" id="dlu:A6035_03030"/>
<dbReference type="InterPro" id="IPR009409">
    <property type="entry name" value="DUF1059"/>
</dbReference>
<keyword evidence="2" id="KW-1185">Reference proteome</keyword>
<evidence type="ECO:0008006" key="3">
    <source>
        <dbReference type="Google" id="ProtNLM"/>
    </source>
</evidence>
<dbReference type="AlphaFoldDB" id="A0A2S1RBV9"/>
<gene>
    <name evidence="1" type="ORF">A6035_03030</name>
</gene>
<name>A0A2S1RBV9_9ACTN</name>
<evidence type="ECO:0000313" key="2">
    <source>
        <dbReference type="Proteomes" id="UP000244928"/>
    </source>
</evidence>
<dbReference type="Pfam" id="PF06348">
    <property type="entry name" value="DUF1059"/>
    <property type="match status" value="1"/>
</dbReference>
<dbReference type="RefSeq" id="WP_108849050.1">
    <property type="nucleotide sequence ID" value="NZ_CP015449.1"/>
</dbReference>
<accession>A0A2S1RBV9</accession>